<dbReference type="AlphaFoldDB" id="A0AA44XXL3"/>
<comment type="caution">
    <text evidence="1">The sequence shown here is derived from an EMBL/GenBank/DDBJ whole genome shotgun (WGS) entry which is preliminary data.</text>
</comment>
<name>A0AA44XXL3_BURVI</name>
<sequence>MTIRELARLRLLNDRLAETEHRLRERIAACASAPAEVVVKVEAYDDHSGRLLAFETRGAGRREGAPLAPPLADMRGCALFIDLHRHLNFDWDALLDVDRVHAEISVAPHRDARARA</sequence>
<dbReference type="EMBL" id="PVHK01000151">
    <property type="protein sequence ID" value="PRH40461.1"/>
    <property type="molecule type" value="Genomic_DNA"/>
</dbReference>
<proteinExistence type="predicted"/>
<gene>
    <name evidence="1" type="ORF">C6T65_20790</name>
</gene>
<organism evidence="1 2">
    <name type="scientific">Burkholderia vietnamiensis</name>
    <dbReference type="NCBI Taxonomy" id="60552"/>
    <lineage>
        <taxon>Bacteria</taxon>
        <taxon>Pseudomonadati</taxon>
        <taxon>Pseudomonadota</taxon>
        <taxon>Betaproteobacteria</taxon>
        <taxon>Burkholderiales</taxon>
        <taxon>Burkholderiaceae</taxon>
        <taxon>Burkholderia</taxon>
        <taxon>Burkholderia cepacia complex</taxon>
    </lineage>
</organism>
<dbReference type="Proteomes" id="UP000237632">
    <property type="component" value="Unassembled WGS sequence"/>
</dbReference>
<accession>A0AA44XXL3</accession>
<evidence type="ECO:0000313" key="2">
    <source>
        <dbReference type="Proteomes" id="UP000237632"/>
    </source>
</evidence>
<evidence type="ECO:0000313" key="1">
    <source>
        <dbReference type="EMBL" id="PRH40461.1"/>
    </source>
</evidence>
<protein>
    <submittedName>
        <fullName evidence="1">Uncharacterized protein</fullName>
    </submittedName>
</protein>
<reference evidence="1 2" key="1">
    <citation type="submission" date="2018-03" db="EMBL/GenBank/DDBJ databases">
        <authorList>
            <person name="Nguyen K."/>
            <person name="Fouts D."/>
            <person name="Sutton G."/>
        </authorList>
    </citation>
    <scope>NUCLEOTIDE SEQUENCE [LARGE SCALE GENOMIC DNA]</scope>
    <source>
        <strain evidence="1 2">AU3578</strain>
    </source>
</reference>